<dbReference type="InterPro" id="IPR021136">
    <property type="entry name" value="Flagellar_hook_control-like_C"/>
</dbReference>
<feature type="region of interest" description="Disordered" evidence="1">
    <location>
        <begin position="41"/>
        <end position="133"/>
    </location>
</feature>
<feature type="compositionally biased region" description="Basic and acidic residues" evidence="1">
    <location>
        <begin position="109"/>
        <end position="128"/>
    </location>
</feature>
<accession>A0ABQ5YKQ3</accession>
<evidence type="ECO:0000313" key="3">
    <source>
        <dbReference type="EMBL" id="GLR14539.1"/>
    </source>
</evidence>
<feature type="compositionally biased region" description="Polar residues" evidence="1">
    <location>
        <begin position="41"/>
        <end position="50"/>
    </location>
</feature>
<evidence type="ECO:0000259" key="2">
    <source>
        <dbReference type="Pfam" id="PF02120"/>
    </source>
</evidence>
<dbReference type="PANTHER" id="PTHR37533">
    <property type="entry name" value="FLAGELLAR HOOK-LENGTH CONTROL PROTEIN"/>
    <property type="match status" value="1"/>
</dbReference>
<comment type="caution">
    <text evidence="3">The sequence shown here is derived from an EMBL/GenBank/DDBJ whole genome shotgun (WGS) entry which is preliminary data.</text>
</comment>
<name>A0ABQ5YKQ3_9NEIS</name>
<dbReference type="InterPro" id="IPR038610">
    <property type="entry name" value="FliK-like_C_sf"/>
</dbReference>
<feature type="compositionally biased region" description="Low complexity" evidence="1">
    <location>
        <begin position="65"/>
        <end position="83"/>
    </location>
</feature>
<reference evidence="4" key="1">
    <citation type="journal article" date="2019" name="Int. J. Syst. Evol. Microbiol.">
        <title>The Global Catalogue of Microorganisms (GCM) 10K type strain sequencing project: providing services to taxonomists for standard genome sequencing and annotation.</title>
        <authorList>
            <consortium name="The Broad Institute Genomics Platform"/>
            <consortium name="The Broad Institute Genome Sequencing Center for Infectious Disease"/>
            <person name="Wu L."/>
            <person name="Ma J."/>
        </authorList>
    </citation>
    <scope>NUCLEOTIDE SEQUENCE [LARGE SCALE GENOMIC DNA]</scope>
    <source>
        <strain evidence="4">NBRC 110044</strain>
    </source>
</reference>
<evidence type="ECO:0000313" key="4">
    <source>
        <dbReference type="Proteomes" id="UP001156706"/>
    </source>
</evidence>
<dbReference type="Gene3D" id="3.30.750.140">
    <property type="match status" value="1"/>
</dbReference>
<organism evidence="3 4">
    <name type="scientific">Chitinimonas prasina</name>
    <dbReference type="NCBI Taxonomy" id="1434937"/>
    <lineage>
        <taxon>Bacteria</taxon>
        <taxon>Pseudomonadati</taxon>
        <taxon>Pseudomonadota</taxon>
        <taxon>Betaproteobacteria</taxon>
        <taxon>Neisseriales</taxon>
        <taxon>Chitinibacteraceae</taxon>
        <taxon>Chitinimonas</taxon>
    </lineage>
</organism>
<proteinExistence type="predicted"/>
<feature type="region of interest" description="Disordered" evidence="1">
    <location>
        <begin position="361"/>
        <end position="402"/>
    </location>
</feature>
<dbReference type="PANTHER" id="PTHR37533:SF2">
    <property type="entry name" value="FLAGELLAR HOOK-LENGTH CONTROL PROTEIN"/>
    <property type="match status" value="1"/>
</dbReference>
<dbReference type="Proteomes" id="UP001156706">
    <property type="component" value="Unassembled WGS sequence"/>
</dbReference>
<gene>
    <name evidence="3" type="ORF">GCM10007907_33290</name>
</gene>
<sequence>MPTASQTNNIIAQLAASVTVPGKLRAEESVGNNLFEQSLNRQMQSRQNEQLARDAQVSKPVQHQAKPLEAVKPVAVAKPVEPAKQPENAAEPSKTAEAPEQTTPSSERSATREAGKEQSDAPEHDKVAEGSAEQAAAAGMVAQLQVYVDRGLAALQAEAEVKGDPLLQHAGLAQALLDGREAANDKSDKRFSQQLLGEATDKLAGLRQDLPQADAETVLLDQVASGFQAVLDQKLASTDAATLRQQSGTAAIRMELPRSHTTESTRGSAYAIHQPVGSEGWDRAVGNKVVMMVSNQQQEVEMHLNPPHLGPMEVKLTLNQDQATLTFFAAQAPVREALQASMPRLSEMLAESGIQLNQAHVESQAGQGGQGQDDRNGRHGSRSFSAQTEEAQAPANTWRVKLPPGLPGNVNLFV</sequence>
<feature type="domain" description="Flagellar hook-length control protein-like C-terminal" evidence="2">
    <location>
        <begin position="287"/>
        <end position="369"/>
    </location>
</feature>
<dbReference type="Pfam" id="PF02120">
    <property type="entry name" value="Flg_hook"/>
    <property type="match status" value="1"/>
</dbReference>
<dbReference type="EMBL" id="BSOG01000004">
    <property type="protein sequence ID" value="GLR14539.1"/>
    <property type="molecule type" value="Genomic_DNA"/>
</dbReference>
<dbReference type="RefSeq" id="WP_284197607.1">
    <property type="nucleotide sequence ID" value="NZ_BSOG01000004.1"/>
</dbReference>
<dbReference type="InterPro" id="IPR052563">
    <property type="entry name" value="FliK"/>
</dbReference>
<protein>
    <recommendedName>
        <fullName evidence="2">Flagellar hook-length control protein-like C-terminal domain-containing protein</fullName>
    </recommendedName>
</protein>
<keyword evidence="4" id="KW-1185">Reference proteome</keyword>
<evidence type="ECO:0000256" key="1">
    <source>
        <dbReference type="SAM" id="MobiDB-lite"/>
    </source>
</evidence>
<dbReference type="CDD" id="cd17470">
    <property type="entry name" value="T3SS_Flik_C"/>
    <property type="match status" value="1"/>
</dbReference>